<keyword evidence="2" id="KW-1185">Reference proteome</keyword>
<reference evidence="2" key="1">
    <citation type="submission" date="2019-12" db="EMBL/GenBank/DDBJ databases">
        <authorList>
            <person name="Wang K."/>
            <person name="Tamayo M.G."/>
            <person name="Penner T.V."/>
            <person name="Cook B.W.M."/>
            <person name="Court D.A."/>
            <person name="Theriault S.S."/>
        </authorList>
    </citation>
    <scope>NUCLEOTIDE SEQUENCE [LARGE SCALE GENOMIC DNA]</scope>
</reference>
<organism evidence="1 2">
    <name type="scientific">Enterobacter phage vB_EclM_CIP9</name>
    <dbReference type="NCBI Taxonomy" id="2696340"/>
    <lineage>
        <taxon>Viruses</taxon>
        <taxon>Duplodnaviria</taxon>
        <taxon>Heunggongvirae</taxon>
        <taxon>Uroviricota</taxon>
        <taxon>Caudoviricetes</taxon>
        <taxon>Pantevenvirales</taxon>
        <taxon>Straboviridae</taxon>
        <taxon>Tevenvirinae</taxon>
        <taxon>Kanagawavirus</taxon>
        <taxon>Kanagawavirus cipnine</taxon>
    </lineage>
</organism>
<name>A0A6B9Y0Y4_9CAUD</name>
<gene>
    <name evidence="1" type="ORF">CPT_CIP9_177</name>
</gene>
<evidence type="ECO:0000313" key="2">
    <source>
        <dbReference type="Proteomes" id="UP000465071"/>
    </source>
</evidence>
<accession>A0A6B9Y0Y4</accession>
<evidence type="ECO:0000313" key="1">
    <source>
        <dbReference type="EMBL" id="QHS01713.1"/>
    </source>
</evidence>
<protein>
    <submittedName>
        <fullName evidence="1">Uncharacterized protein</fullName>
    </submittedName>
</protein>
<proteinExistence type="predicted"/>
<dbReference type="EMBL" id="MN882610">
    <property type="protein sequence ID" value="QHS01713.1"/>
    <property type="molecule type" value="Genomic_DNA"/>
</dbReference>
<dbReference type="Proteomes" id="UP000465071">
    <property type="component" value="Segment"/>
</dbReference>
<sequence>MATLTSKTKSVRMEFRVANRHGHYNLVVEIGNMEIIFRALSCRTECYVQQAKLNPHRISNCIFALASDTLNAEVEQVVRAILLELN</sequence>